<reference evidence="1" key="1">
    <citation type="submission" date="2021-01" db="EMBL/GenBank/DDBJ databases">
        <authorList>
            <person name="Lovell J.T."/>
            <person name="Bentley N."/>
            <person name="Bhattarai G."/>
            <person name="Jenkins J.W."/>
            <person name="Sreedasyam A."/>
            <person name="Alarcon Y."/>
            <person name="Bock C."/>
            <person name="Boston L."/>
            <person name="Carlson J."/>
            <person name="Cervantes K."/>
            <person name="Clermont K."/>
            <person name="Krom N."/>
            <person name="Kubenka K."/>
            <person name="Mamidi S."/>
            <person name="Mattison C."/>
            <person name="Monteros M."/>
            <person name="Pisani C."/>
            <person name="Plott C."/>
            <person name="Rajasekar S."/>
            <person name="Rhein H.S."/>
            <person name="Rohla C."/>
            <person name="Song M."/>
            <person name="Hilaire R.S."/>
            <person name="Shu S."/>
            <person name="Wells L."/>
            <person name="Wang X."/>
            <person name="Webber J."/>
            <person name="Heerema R.J."/>
            <person name="Klein P."/>
            <person name="Conner P."/>
            <person name="Grauke L."/>
            <person name="Grimwood J."/>
            <person name="Schmutz J."/>
            <person name="Randall J.J."/>
        </authorList>
    </citation>
    <scope>NUCLEOTIDE SEQUENCE</scope>
    <source>
        <tissue evidence="1">Leaf</tissue>
    </source>
</reference>
<evidence type="ECO:0000313" key="1">
    <source>
        <dbReference type="EMBL" id="KAG6703061.1"/>
    </source>
</evidence>
<organism evidence="1 2">
    <name type="scientific">Carya illinoinensis</name>
    <name type="common">Pecan</name>
    <dbReference type="NCBI Taxonomy" id="32201"/>
    <lineage>
        <taxon>Eukaryota</taxon>
        <taxon>Viridiplantae</taxon>
        <taxon>Streptophyta</taxon>
        <taxon>Embryophyta</taxon>
        <taxon>Tracheophyta</taxon>
        <taxon>Spermatophyta</taxon>
        <taxon>Magnoliopsida</taxon>
        <taxon>eudicotyledons</taxon>
        <taxon>Gunneridae</taxon>
        <taxon>Pentapetalae</taxon>
        <taxon>rosids</taxon>
        <taxon>fabids</taxon>
        <taxon>Fagales</taxon>
        <taxon>Juglandaceae</taxon>
        <taxon>Carya</taxon>
    </lineage>
</organism>
<evidence type="ECO:0000313" key="2">
    <source>
        <dbReference type="Proteomes" id="UP000811246"/>
    </source>
</evidence>
<dbReference type="EMBL" id="CM031831">
    <property type="protein sequence ID" value="KAG6703061.1"/>
    <property type="molecule type" value="Genomic_DNA"/>
</dbReference>
<dbReference type="AlphaFoldDB" id="A0A922EJ72"/>
<gene>
    <name evidence="1" type="ORF">I3842_07G065600</name>
</gene>
<comment type="caution">
    <text evidence="1">The sequence shown here is derived from an EMBL/GenBank/DDBJ whole genome shotgun (WGS) entry which is preliminary data.</text>
</comment>
<dbReference type="Proteomes" id="UP000811246">
    <property type="component" value="Chromosome 7"/>
</dbReference>
<name>A0A922EJ72_CARIL</name>
<sequence>MAGDPRFHLLTVLPAAEAFLPNPHAVIVCHRRGPIASWNLRARCYHASGSMVKFGLSSLMKFRHGYTLDE</sequence>
<proteinExistence type="predicted"/>
<protein>
    <submittedName>
        <fullName evidence="1">Uncharacterized protein</fullName>
    </submittedName>
</protein>
<accession>A0A922EJ72</accession>